<sequence>MAQPALLRAEVDNYQDIGNTTVGPAYWALAKESFPDAEYVVQVPLATTDVNETVAWTEAAVNSVGWDRIQAIELGNEPNFYHAGFGFDIGSYSGVEVGKEAYILDVETCFKLGIDRANRLKTVAHHYYQNDAGGADKLAQGLMDVAATHAHLDLFKARRIDWLRQNQPDIPFVLSEVGNSLDATHSYPYQARLGSALWQVDFCLYAMSLGVAHVHYQQIMHAGYNLWLPVASAGMSAQVFANFYSQPFVADFMGKQSPADNKKKTTMQKLDIGKSDDTRPNLAAYAAFEDGVLKRIAVANLEYWSKTSSTHARARPTVERRGLPAGTKEIRVDVLGSPEGAGAGAESITYAGCQWTFASGGRRSRMCGGTAAPCRSRTGPRAWLYGIARRCCCRFVLERLAESGRGDG</sequence>
<dbReference type="InterPro" id="IPR031728">
    <property type="entry name" value="GlcAase_C"/>
</dbReference>
<dbReference type="EMBL" id="JAQQWL010000013">
    <property type="protein sequence ID" value="KAK8043216.1"/>
    <property type="molecule type" value="Genomic_DNA"/>
</dbReference>
<gene>
    <name evidence="2" type="ORF">PG994_013699</name>
</gene>
<dbReference type="Gene3D" id="3.20.20.80">
    <property type="entry name" value="Glycosidases"/>
    <property type="match status" value="2"/>
</dbReference>
<proteinExistence type="predicted"/>
<dbReference type="GeneID" id="92098171"/>
<protein>
    <recommendedName>
        <fullName evidence="1">Beta-glucuronidase C-terminal domain-containing protein</fullName>
    </recommendedName>
</protein>
<dbReference type="RefSeq" id="XP_066710069.1">
    <property type="nucleotide sequence ID" value="XM_066865108.1"/>
</dbReference>
<feature type="domain" description="Beta-glucuronidase C-terminal" evidence="1">
    <location>
        <begin position="284"/>
        <end position="362"/>
    </location>
</feature>
<dbReference type="InterPro" id="IPR052974">
    <property type="entry name" value="GH79_Enzymes"/>
</dbReference>
<dbReference type="PANTHER" id="PTHR36183:SF2">
    <property type="entry name" value="BETA-GLUCURONIDASE C-TERMINAL DOMAIN-CONTAINING PROTEIN"/>
    <property type="match status" value="1"/>
</dbReference>
<dbReference type="Pfam" id="PF16862">
    <property type="entry name" value="Glyco_hydro_79C"/>
    <property type="match status" value="1"/>
</dbReference>
<comment type="caution">
    <text evidence="2">The sequence shown here is derived from an EMBL/GenBank/DDBJ whole genome shotgun (WGS) entry which is preliminary data.</text>
</comment>
<reference evidence="2 3" key="1">
    <citation type="submission" date="2023-01" db="EMBL/GenBank/DDBJ databases">
        <title>Analysis of 21 Apiospora genomes using comparative genomics revels a genus with tremendous synthesis potential of carbohydrate active enzymes and secondary metabolites.</title>
        <authorList>
            <person name="Sorensen T."/>
        </authorList>
    </citation>
    <scope>NUCLEOTIDE SEQUENCE [LARGE SCALE GENOMIC DNA]</scope>
    <source>
        <strain evidence="2 3">CBS 135458</strain>
    </source>
</reference>
<dbReference type="InterPro" id="IPR017853">
    <property type="entry name" value="GH"/>
</dbReference>
<evidence type="ECO:0000259" key="1">
    <source>
        <dbReference type="Pfam" id="PF16862"/>
    </source>
</evidence>
<dbReference type="SUPFAM" id="SSF51445">
    <property type="entry name" value="(Trans)glycosidases"/>
    <property type="match status" value="1"/>
</dbReference>
<name>A0ABR1T9D8_9PEZI</name>
<accession>A0ABR1T9D8</accession>
<organism evidence="2 3">
    <name type="scientific">Apiospora phragmitis</name>
    <dbReference type="NCBI Taxonomy" id="2905665"/>
    <lineage>
        <taxon>Eukaryota</taxon>
        <taxon>Fungi</taxon>
        <taxon>Dikarya</taxon>
        <taxon>Ascomycota</taxon>
        <taxon>Pezizomycotina</taxon>
        <taxon>Sordariomycetes</taxon>
        <taxon>Xylariomycetidae</taxon>
        <taxon>Amphisphaeriales</taxon>
        <taxon>Apiosporaceae</taxon>
        <taxon>Apiospora</taxon>
    </lineage>
</organism>
<keyword evidence="3" id="KW-1185">Reference proteome</keyword>
<dbReference type="Proteomes" id="UP001480595">
    <property type="component" value="Unassembled WGS sequence"/>
</dbReference>
<evidence type="ECO:0000313" key="2">
    <source>
        <dbReference type="EMBL" id="KAK8043216.1"/>
    </source>
</evidence>
<dbReference type="PANTHER" id="PTHR36183">
    <property type="entry name" value="BETA-GLUCURONIDASE"/>
    <property type="match status" value="1"/>
</dbReference>
<evidence type="ECO:0000313" key="3">
    <source>
        <dbReference type="Proteomes" id="UP001480595"/>
    </source>
</evidence>